<comment type="similarity">
    <text evidence="5">Belongs to the SAT4 family.</text>
</comment>
<evidence type="ECO:0000259" key="8">
    <source>
        <dbReference type="Pfam" id="PF20684"/>
    </source>
</evidence>
<evidence type="ECO:0000256" key="1">
    <source>
        <dbReference type="ARBA" id="ARBA00004141"/>
    </source>
</evidence>
<dbReference type="EMBL" id="CAUWAG010000018">
    <property type="protein sequence ID" value="CAJ2511163.1"/>
    <property type="molecule type" value="Genomic_DNA"/>
</dbReference>
<organism evidence="9 10">
    <name type="scientific">Anthostomella pinea</name>
    <dbReference type="NCBI Taxonomy" id="933095"/>
    <lineage>
        <taxon>Eukaryota</taxon>
        <taxon>Fungi</taxon>
        <taxon>Dikarya</taxon>
        <taxon>Ascomycota</taxon>
        <taxon>Pezizomycotina</taxon>
        <taxon>Sordariomycetes</taxon>
        <taxon>Xylariomycetidae</taxon>
        <taxon>Xylariales</taxon>
        <taxon>Xylariaceae</taxon>
        <taxon>Anthostomella</taxon>
    </lineage>
</organism>
<dbReference type="InterPro" id="IPR052337">
    <property type="entry name" value="SAT4-like"/>
</dbReference>
<feature type="transmembrane region" description="Helical" evidence="7">
    <location>
        <begin position="95"/>
        <end position="117"/>
    </location>
</feature>
<dbReference type="InterPro" id="IPR049326">
    <property type="entry name" value="Rhodopsin_dom_fungi"/>
</dbReference>
<evidence type="ECO:0000256" key="3">
    <source>
        <dbReference type="ARBA" id="ARBA00022989"/>
    </source>
</evidence>
<feature type="transmembrane region" description="Helical" evidence="7">
    <location>
        <begin position="171"/>
        <end position="195"/>
    </location>
</feature>
<proteinExistence type="inferred from homology"/>
<dbReference type="GO" id="GO:0016020">
    <property type="term" value="C:membrane"/>
    <property type="evidence" value="ECO:0007669"/>
    <property type="project" value="UniProtKB-SubCell"/>
</dbReference>
<evidence type="ECO:0000313" key="10">
    <source>
        <dbReference type="Proteomes" id="UP001295740"/>
    </source>
</evidence>
<evidence type="ECO:0000313" key="9">
    <source>
        <dbReference type="EMBL" id="CAJ2511163.1"/>
    </source>
</evidence>
<sequence length="309" mass="34130">MLNNHDYLQGSLADAVLIRISNTTIKVAFLVFNLRLFNPVTRARYMIWAGMAIVVTFGVVFVIVNLVACSPWPSEGGNWLAPSFLDRCNGISVDLITAAAYMNVITDFYILFIPLLQIPKLGLSLRRKIGISIIFSTGLLAAGAGSTNLIIRSNKKVFDRSDFTWTIVPVYITSIVELNVGLICHSMPVVSILFVGRFTNFSKSVSSWVRERRSPRHSPRHSAGESSPNLAPEDGDVTPQISPIMNDANLSGMRKFIRNLYRSGARSSARGDTTLGTFDDLTSADLSYHLQLKTMQSKRTEESRGGDHV</sequence>
<dbReference type="AlphaFoldDB" id="A0AAI8YNE0"/>
<dbReference type="PANTHER" id="PTHR33048:SF158">
    <property type="entry name" value="MEMBRANE PROTEIN PTH11-LIKE, PUTATIVE-RELATED"/>
    <property type="match status" value="1"/>
</dbReference>
<evidence type="ECO:0000256" key="4">
    <source>
        <dbReference type="ARBA" id="ARBA00023136"/>
    </source>
</evidence>
<feature type="transmembrane region" description="Helical" evidence="7">
    <location>
        <begin position="46"/>
        <end position="68"/>
    </location>
</feature>
<feature type="domain" description="Rhodopsin" evidence="8">
    <location>
        <begin position="16"/>
        <end position="194"/>
    </location>
</feature>
<dbReference type="Pfam" id="PF20684">
    <property type="entry name" value="Fung_rhodopsin"/>
    <property type="match status" value="1"/>
</dbReference>
<keyword evidence="4 7" id="KW-0472">Membrane</keyword>
<feature type="transmembrane region" description="Helical" evidence="7">
    <location>
        <begin position="12"/>
        <end position="34"/>
    </location>
</feature>
<feature type="region of interest" description="Disordered" evidence="6">
    <location>
        <begin position="210"/>
        <end position="240"/>
    </location>
</feature>
<comment type="caution">
    <text evidence="9">The sequence shown here is derived from an EMBL/GenBank/DDBJ whole genome shotgun (WGS) entry which is preliminary data.</text>
</comment>
<evidence type="ECO:0000256" key="2">
    <source>
        <dbReference type="ARBA" id="ARBA00022692"/>
    </source>
</evidence>
<name>A0AAI8YNE0_9PEZI</name>
<keyword evidence="3 7" id="KW-1133">Transmembrane helix</keyword>
<dbReference type="PANTHER" id="PTHR33048">
    <property type="entry name" value="PTH11-LIKE INTEGRAL MEMBRANE PROTEIN (AFU_ORTHOLOGUE AFUA_5G11245)"/>
    <property type="match status" value="1"/>
</dbReference>
<gene>
    <name evidence="9" type="ORF">KHLLAP_LOCUS11631</name>
</gene>
<evidence type="ECO:0000256" key="7">
    <source>
        <dbReference type="SAM" id="Phobius"/>
    </source>
</evidence>
<comment type="subcellular location">
    <subcellularLocation>
        <location evidence="1">Membrane</location>
        <topology evidence="1">Multi-pass membrane protein</topology>
    </subcellularLocation>
</comment>
<keyword evidence="2 7" id="KW-0812">Transmembrane</keyword>
<keyword evidence="10" id="KW-1185">Reference proteome</keyword>
<dbReference type="Proteomes" id="UP001295740">
    <property type="component" value="Unassembled WGS sequence"/>
</dbReference>
<accession>A0AAI8YNE0</accession>
<protein>
    <submittedName>
        <fullName evidence="9">Uu.00g067880.m01.CDS01</fullName>
    </submittedName>
</protein>
<feature type="transmembrane region" description="Helical" evidence="7">
    <location>
        <begin position="129"/>
        <end position="151"/>
    </location>
</feature>
<evidence type="ECO:0000256" key="6">
    <source>
        <dbReference type="SAM" id="MobiDB-lite"/>
    </source>
</evidence>
<reference evidence="9" key="1">
    <citation type="submission" date="2023-10" db="EMBL/GenBank/DDBJ databases">
        <authorList>
            <person name="Hackl T."/>
        </authorList>
    </citation>
    <scope>NUCLEOTIDE SEQUENCE</scope>
</reference>
<evidence type="ECO:0000256" key="5">
    <source>
        <dbReference type="ARBA" id="ARBA00038359"/>
    </source>
</evidence>